<dbReference type="EMBL" id="CAJNOK010011082">
    <property type="protein sequence ID" value="CAF1131642.1"/>
    <property type="molecule type" value="Genomic_DNA"/>
</dbReference>
<protein>
    <recommendedName>
        <fullName evidence="6">NHL repeat-containing protein</fullName>
    </recommendedName>
</protein>
<accession>A0A8S2LNW4</accession>
<dbReference type="SUPFAM" id="SSF101898">
    <property type="entry name" value="NHL repeat"/>
    <property type="match status" value="1"/>
</dbReference>
<dbReference type="InterPro" id="IPR001258">
    <property type="entry name" value="NHL_repeat"/>
</dbReference>
<name>A0A8S2LNW4_9BILA</name>
<dbReference type="Pfam" id="PF01436">
    <property type="entry name" value="NHL"/>
    <property type="match status" value="1"/>
</dbReference>
<dbReference type="PROSITE" id="PS51125">
    <property type="entry name" value="NHL"/>
    <property type="match status" value="1"/>
</dbReference>
<dbReference type="GO" id="GO:0008270">
    <property type="term" value="F:zinc ion binding"/>
    <property type="evidence" value="ECO:0007669"/>
    <property type="project" value="UniProtKB-KW"/>
</dbReference>
<dbReference type="Gene3D" id="2.120.10.30">
    <property type="entry name" value="TolB, C-terminal domain"/>
    <property type="match status" value="1"/>
</dbReference>
<dbReference type="Proteomes" id="UP000677228">
    <property type="component" value="Unassembled WGS sequence"/>
</dbReference>
<evidence type="ECO:0000313" key="4">
    <source>
        <dbReference type="EMBL" id="CAF3915577.1"/>
    </source>
</evidence>
<dbReference type="AlphaFoldDB" id="A0A8S2LNW4"/>
<evidence type="ECO:0000256" key="2">
    <source>
        <dbReference type="PROSITE-ProRule" id="PRU00504"/>
    </source>
</evidence>
<reference evidence="4" key="1">
    <citation type="submission" date="2021-02" db="EMBL/GenBank/DDBJ databases">
        <authorList>
            <person name="Nowell W R."/>
        </authorList>
    </citation>
    <scope>NUCLEOTIDE SEQUENCE</scope>
</reference>
<proteinExistence type="predicted"/>
<evidence type="ECO:0008006" key="6">
    <source>
        <dbReference type="Google" id="ProtNLM"/>
    </source>
</evidence>
<feature type="repeat" description="NHL" evidence="2">
    <location>
        <begin position="281"/>
        <end position="312"/>
    </location>
</feature>
<dbReference type="Proteomes" id="UP000682733">
    <property type="component" value="Unassembled WGS sequence"/>
</dbReference>
<dbReference type="InterPro" id="IPR011042">
    <property type="entry name" value="6-blade_b-propeller_TolB-like"/>
</dbReference>
<evidence type="ECO:0000313" key="5">
    <source>
        <dbReference type="Proteomes" id="UP000682733"/>
    </source>
</evidence>
<dbReference type="PANTHER" id="PTHR24104">
    <property type="entry name" value="E3 UBIQUITIN-PROTEIN LIGASE NHLRC1-RELATED"/>
    <property type="match status" value="1"/>
</dbReference>
<dbReference type="InterPro" id="IPR050952">
    <property type="entry name" value="TRIM-NHL_E3_ligases"/>
</dbReference>
<organism evidence="4 5">
    <name type="scientific">Didymodactylos carnosus</name>
    <dbReference type="NCBI Taxonomy" id="1234261"/>
    <lineage>
        <taxon>Eukaryota</taxon>
        <taxon>Metazoa</taxon>
        <taxon>Spiralia</taxon>
        <taxon>Gnathifera</taxon>
        <taxon>Rotifera</taxon>
        <taxon>Eurotatoria</taxon>
        <taxon>Bdelloidea</taxon>
        <taxon>Philodinida</taxon>
        <taxon>Philodinidae</taxon>
        <taxon>Didymodactylos</taxon>
    </lineage>
</organism>
<comment type="caution">
    <text evidence="4">The sequence shown here is derived from an EMBL/GenBank/DDBJ whole genome shotgun (WGS) entry which is preliminary data.</text>
</comment>
<evidence type="ECO:0000313" key="3">
    <source>
        <dbReference type="EMBL" id="CAF1131642.1"/>
    </source>
</evidence>
<dbReference type="CDD" id="cd05819">
    <property type="entry name" value="NHL"/>
    <property type="match status" value="1"/>
</dbReference>
<dbReference type="EMBL" id="CAJOBA010022144">
    <property type="protein sequence ID" value="CAF3915577.1"/>
    <property type="molecule type" value="Genomic_DNA"/>
</dbReference>
<evidence type="ECO:0000256" key="1">
    <source>
        <dbReference type="ARBA" id="ARBA00022737"/>
    </source>
</evidence>
<keyword evidence="1" id="KW-0677">Repeat</keyword>
<sequence>MFGCLGLLFLTVAAAIILALIPIYLNESTTTPKLSQSQLALITFYIAAVGNNTLPSGATLSSDALRALRARILLFLPYQYISDVNATSATAELANAPNAISSRRRRRDTKIYKTPYTGSDTIAASSTCSVPTNSTWNNTGNTIQFGVYSTGVFLDSNDTAYIADRNGNQILILLKGASSATVLANASNPYDIVVDTSGNVYIAQDGVPQILKVWTNGSMSTFTNISGSDDYYASYGLAIDSSNNIYISDSFANRILKLSSTGSGNATVVAGGNGYGNASNQLNFPTSLAVDANGSLYILDAGNNRIQKWLSGATMGTTLLTILVAIGVLTVDCNNYLYVGNGTTILRFPPDSEIGTTVISGLYYPTSMKFDSEVNIYIKEAEKKEKGKKTIGVETKL</sequence>
<gene>
    <name evidence="3" type="ORF">OVA965_LOCUS20683</name>
    <name evidence="4" type="ORF">TMI583_LOCUS21135</name>
</gene>
<dbReference type="PANTHER" id="PTHR24104:SF25">
    <property type="entry name" value="PROTEIN LIN-41"/>
    <property type="match status" value="1"/>
</dbReference>